<dbReference type="STRING" id="33881.NS184_15880"/>
<dbReference type="PANTHER" id="PTHR43744:SF8">
    <property type="entry name" value="SN-GLYCEROL-3-PHOSPHATE TRANSPORT SYSTEM PERMEASE PROTEIN UGPE"/>
    <property type="match status" value="1"/>
</dbReference>
<dbReference type="OrthoDB" id="3521657at2"/>
<dbReference type="PATRIC" id="fig|33881.3.peg.183"/>
<dbReference type="AlphaFoldDB" id="A0A175RHT9"/>
<evidence type="ECO:0000256" key="2">
    <source>
        <dbReference type="ARBA" id="ARBA00022448"/>
    </source>
</evidence>
<evidence type="ECO:0000256" key="5">
    <source>
        <dbReference type="ARBA" id="ARBA00022989"/>
    </source>
</evidence>
<keyword evidence="2 7" id="KW-0813">Transport</keyword>
<evidence type="ECO:0000256" key="6">
    <source>
        <dbReference type="ARBA" id="ARBA00023136"/>
    </source>
</evidence>
<comment type="similarity">
    <text evidence="7">Belongs to the binding-protein-dependent transport system permease family.</text>
</comment>
<evidence type="ECO:0000313" key="9">
    <source>
        <dbReference type="EMBL" id="KTR02454.1"/>
    </source>
</evidence>
<dbReference type="Proteomes" id="UP000078252">
    <property type="component" value="Unassembled WGS sequence"/>
</dbReference>
<name>A0A175RHT9_9MICO</name>
<proteinExistence type="inferred from homology"/>
<evidence type="ECO:0000259" key="8">
    <source>
        <dbReference type="PROSITE" id="PS50928"/>
    </source>
</evidence>
<evidence type="ECO:0000313" key="10">
    <source>
        <dbReference type="Proteomes" id="UP000078252"/>
    </source>
</evidence>
<sequence>MRLSLREKTVDYVILSLFALFAIIPLVGVLLSSVTPSAQNSGGFTVPTTIDLGNFGAAWNQGHFASYMLSSVLVTVSVVVLTAVLAVFAGFAFARLDFFGSNVIFFVMLAGLMLPAEAFIIPLYFNLRSVGLTDTYTSLILPQTAQSLAFGIFWMRNQFRSFPGEVIEAARLDGARDVRLLWQVIVPSSIAPIMTMALLITMWTWNEFLLPLVLITSEDHRTAPLGLAFFKGAHLTDFSLLSAAGVIVALPIVLLYFFLQKRFISGMLGGIADR</sequence>
<feature type="transmembrane region" description="Helical" evidence="7">
    <location>
        <begin position="64"/>
        <end position="91"/>
    </location>
</feature>
<dbReference type="CDD" id="cd06261">
    <property type="entry name" value="TM_PBP2"/>
    <property type="match status" value="1"/>
</dbReference>
<organism evidence="9 10">
    <name type="scientific">Curtobacterium luteum</name>
    <dbReference type="NCBI Taxonomy" id="33881"/>
    <lineage>
        <taxon>Bacteria</taxon>
        <taxon>Bacillati</taxon>
        <taxon>Actinomycetota</taxon>
        <taxon>Actinomycetes</taxon>
        <taxon>Micrococcales</taxon>
        <taxon>Microbacteriaceae</taxon>
        <taxon>Curtobacterium</taxon>
    </lineage>
</organism>
<feature type="transmembrane region" description="Helical" evidence="7">
    <location>
        <begin position="103"/>
        <end position="124"/>
    </location>
</feature>
<dbReference type="PROSITE" id="PS50928">
    <property type="entry name" value="ABC_TM1"/>
    <property type="match status" value="1"/>
</dbReference>
<feature type="transmembrane region" description="Helical" evidence="7">
    <location>
        <begin position="238"/>
        <end position="259"/>
    </location>
</feature>
<feature type="transmembrane region" description="Helical" evidence="7">
    <location>
        <begin position="136"/>
        <end position="155"/>
    </location>
</feature>
<dbReference type="InterPro" id="IPR035906">
    <property type="entry name" value="MetI-like_sf"/>
</dbReference>
<protein>
    <submittedName>
        <fullName evidence="9">Sugar ABC transporter permease</fullName>
    </submittedName>
</protein>
<evidence type="ECO:0000256" key="4">
    <source>
        <dbReference type="ARBA" id="ARBA00022692"/>
    </source>
</evidence>
<comment type="caution">
    <text evidence="9">The sequence shown here is derived from an EMBL/GenBank/DDBJ whole genome shotgun (WGS) entry which is preliminary data.</text>
</comment>
<dbReference type="PANTHER" id="PTHR43744">
    <property type="entry name" value="ABC TRANSPORTER PERMEASE PROTEIN MG189-RELATED-RELATED"/>
    <property type="match status" value="1"/>
</dbReference>
<dbReference type="EMBL" id="LDQC01000112">
    <property type="protein sequence ID" value="KTR02454.1"/>
    <property type="molecule type" value="Genomic_DNA"/>
</dbReference>
<evidence type="ECO:0000256" key="3">
    <source>
        <dbReference type="ARBA" id="ARBA00022475"/>
    </source>
</evidence>
<dbReference type="InterPro" id="IPR000515">
    <property type="entry name" value="MetI-like"/>
</dbReference>
<dbReference type="GO" id="GO:0005886">
    <property type="term" value="C:plasma membrane"/>
    <property type="evidence" value="ECO:0007669"/>
    <property type="project" value="UniProtKB-SubCell"/>
</dbReference>
<dbReference type="GO" id="GO:0055085">
    <property type="term" value="P:transmembrane transport"/>
    <property type="evidence" value="ECO:0007669"/>
    <property type="project" value="InterPro"/>
</dbReference>
<evidence type="ECO:0000256" key="7">
    <source>
        <dbReference type="RuleBase" id="RU363032"/>
    </source>
</evidence>
<keyword evidence="6 7" id="KW-0472">Membrane</keyword>
<feature type="transmembrane region" description="Helical" evidence="7">
    <location>
        <begin position="180"/>
        <end position="205"/>
    </location>
</feature>
<gene>
    <name evidence="9" type="ORF">NS184_15880</name>
</gene>
<keyword evidence="4 7" id="KW-0812">Transmembrane</keyword>
<reference evidence="9 10" key="1">
    <citation type="journal article" date="2016" name="Front. Microbiol.">
        <title>Genomic Resource of Rice Seed Associated Bacteria.</title>
        <authorList>
            <person name="Midha S."/>
            <person name="Bansal K."/>
            <person name="Sharma S."/>
            <person name="Kumar N."/>
            <person name="Patil P.P."/>
            <person name="Chaudhry V."/>
            <person name="Patil P.B."/>
        </authorList>
    </citation>
    <scope>NUCLEOTIDE SEQUENCE [LARGE SCALE GENOMIC DNA]</scope>
    <source>
        <strain evidence="9 10">NS184</strain>
    </source>
</reference>
<accession>A0A175RHT9</accession>
<keyword evidence="3" id="KW-1003">Cell membrane</keyword>
<feature type="transmembrane region" description="Helical" evidence="7">
    <location>
        <begin position="12"/>
        <end position="31"/>
    </location>
</feature>
<dbReference type="Gene3D" id="1.10.3720.10">
    <property type="entry name" value="MetI-like"/>
    <property type="match status" value="1"/>
</dbReference>
<feature type="domain" description="ABC transmembrane type-1" evidence="8">
    <location>
        <begin position="68"/>
        <end position="259"/>
    </location>
</feature>
<dbReference type="RefSeq" id="WP_058727051.1">
    <property type="nucleotide sequence ID" value="NZ_LDQC01000112.1"/>
</dbReference>
<keyword evidence="5 7" id="KW-1133">Transmembrane helix</keyword>
<dbReference type="Pfam" id="PF00528">
    <property type="entry name" value="BPD_transp_1"/>
    <property type="match status" value="1"/>
</dbReference>
<dbReference type="SUPFAM" id="SSF161098">
    <property type="entry name" value="MetI-like"/>
    <property type="match status" value="1"/>
</dbReference>
<comment type="subcellular location">
    <subcellularLocation>
        <location evidence="1 7">Cell membrane</location>
        <topology evidence="1 7">Multi-pass membrane protein</topology>
    </subcellularLocation>
</comment>
<evidence type="ECO:0000256" key="1">
    <source>
        <dbReference type="ARBA" id="ARBA00004651"/>
    </source>
</evidence>